<keyword evidence="2" id="KW-1185">Reference proteome</keyword>
<name>A0ACB8RQL8_9AGAM</name>
<proteinExistence type="predicted"/>
<organism evidence="1 2">
    <name type="scientific">Auriscalpium vulgare</name>
    <dbReference type="NCBI Taxonomy" id="40419"/>
    <lineage>
        <taxon>Eukaryota</taxon>
        <taxon>Fungi</taxon>
        <taxon>Dikarya</taxon>
        <taxon>Basidiomycota</taxon>
        <taxon>Agaricomycotina</taxon>
        <taxon>Agaricomycetes</taxon>
        <taxon>Russulales</taxon>
        <taxon>Auriscalpiaceae</taxon>
        <taxon>Auriscalpium</taxon>
    </lineage>
</organism>
<dbReference type="EMBL" id="MU275941">
    <property type="protein sequence ID" value="KAI0045818.1"/>
    <property type="molecule type" value="Genomic_DNA"/>
</dbReference>
<protein>
    <submittedName>
        <fullName evidence="1">Uncharacterized protein</fullName>
    </submittedName>
</protein>
<comment type="caution">
    <text evidence="1">The sequence shown here is derived from an EMBL/GenBank/DDBJ whole genome shotgun (WGS) entry which is preliminary data.</text>
</comment>
<sequence>MIIDKKEPIKSDYSSDSGESFLPPPPPQYSAAPSAPSAPVAGPSTSGSDNPVNGLTVATGYENILGTWRLDPFAATSTSSILTSIVSATNGRRGSRRRRDGVFSATLSSPTASFSSQFGSINARLAVVGNPANPARADVKVSSRHSNITVDLFEKAAFKFIGLDVHTGRGDVLVLIPRSYSGIVELSSRHGHSNVLPYLSAGARIVKASRNEVTILVGNGSQSAGPSSQFADHVSMHSRHGNVTVGFSGEDQYSPPDGRLAMMKRMVSQKVVKT</sequence>
<evidence type="ECO:0000313" key="1">
    <source>
        <dbReference type="EMBL" id="KAI0045818.1"/>
    </source>
</evidence>
<dbReference type="Proteomes" id="UP000814033">
    <property type="component" value="Unassembled WGS sequence"/>
</dbReference>
<accession>A0ACB8RQL8</accession>
<reference evidence="1" key="1">
    <citation type="submission" date="2021-02" db="EMBL/GenBank/DDBJ databases">
        <authorList>
            <consortium name="DOE Joint Genome Institute"/>
            <person name="Ahrendt S."/>
            <person name="Looney B.P."/>
            <person name="Miyauchi S."/>
            <person name="Morin E."/>
            <person name="Drula E."/>
            <person name="Courty P.E."/>
            <person name="Chicoki N."/>
            <person name="Fauchery L."/>
            <person name="Kohler A."/>
            <person name="Kuo A."/>
            <person name="Labutti K."/>
            <person name="Pangilinan J."/>
            <person name="Lipzen A."/>
            <person name="Riley R."/>
            <person name="Andreopoulos W."/>
            <person name="He G."/>
            <person name="Johnson J."/>
            <person name="Barry K.W."/>
            <person name="Grigoriev I.V."/>
            <person name="Nagy L."/>
            <person name="Hibbett D."/>
            <person name="Henrissat B."/>
            <person name="Matheny P.B."/>
            <person name="Labbe J."/>
            <person name="Martin F."/>
        </authorList>
    </citation>
    <scope>NUCLEOTIDE SEQUENCE</scope>
    <source>
        <strain evidence="1">FP105234-sp</strain>
    </source>
</reference>
<evidence type="ECO:0000313" key="2">
    <source>
        <dbReference type="Proteomes" id="UP000814033"/>
    </source>
</evidence>
<gene>
    <name evidence="1" type="ORF">FA95DRAFT_1560787</name>
</gene>
<reference evidence="1" key="2">
    <citation type="journal article" date="2022" name="New Phytol.">
        <title>Evolutionary transition to the ectomycorrhizal habit in the genomes of a hyperdiverse lineage of mushroom-forming fungi.</title>
        <authorList>
            <person name="Looney B."/>
            <person name="Miyauchi S."/>
            <person name="Morin E."/>
            <person name="Drula E."/>
            <person name="Courty P.E."/>
            <person name="Kohler A."/>
            <person name="Kuo A."/>
            <person name="LaButti K."/>
            <person name="Pangilinan J."/>
            <person name="Lipzen A."/>
            <person name="Riley R."/>
            <person name="Andreopoulos W."/>
            <person name="He G."/>
            <person name="Johnson J."/>
            <person name="Nolan M."/>
            <person name="Tritt A."/>
            <person name="Barry K.W."/>
            <person name="Grigoriev I.V."/>
            <person name="Nagy L.G."/>
            <person name="Hibbett D."/>
            <person name="Henrissat B."/>
            <person name="Matheny P.B."/>
            <person name="Labbe J."/>
            <person name="Martin F.M."/>
        </authorList>
    </citation>
    <scope>NUCLEOTIDE SEQUENCE</scope>
    <source>
        <strain evidence="1">FP105234-sp</strain>
    </source>
</reference>